<feature type="region of interest" description="Disordered" evidence="2">
    <location>
        <begin position="443"/>
        <end position="470"/>
    </location>
</feature>
<gene>
    <name evidence="4" type="ORF">ACFVKH_07650</name>
</gene>
<dbReference type="CDD" id="cd03143">
    <property type="entry name" value="A4_beta-galactosidase_middle_domain"/>
    <property type="match status" value="1"/>
</dbReference>
<keyword evidence="1" id="KW-0175">Coiled coil</keyword>
<dbReference type="EMBL" id="JBHZOL010000055">
    <property type="protein sequence ID" value="MFE4106144.1"/>
    <property type="molecule type" value="Genomic_DNA"/>
</dbReference>
<sequence length="470" mass="51423">MSEPLSLPPIQAFERLQIADGLLITAERWQQAHNYHRQRQNFHFQSLSQAGIVCGLGVAVIPAPASIEARYRDQRWVQVQAGVAIDPAGNPIVVPQAEAFRIELDPPTGRLQTVYLVISYVDPDELRQIPGQAQVKEQFRIVETTEPGPLDVELCRIRLTNGTVQLRNALNVFSPQPNEVDLGHRRQAQPRPLYAAQVAYLQTGTPLDQSLSLGLSCLLQATEALFPKLQAVAPLAELSAAAIATADLSPFDLLYAPRLALQNLTLEATKALKAYLAQGGLLLITVDFDETKIDELSALRQELQAALEGLESDAEISGMRQQLLSEIQAIEADIEQQLQNVVQSLQPFAQMVGNPLAGAGQIHAQHPLRLQPFLFAQLPTLTSRPITLRHWQNIVLMIGNLAIAWGPDPAGQQTRESLRTAHELGINLLYFATRRRHLLGLQRPASTVGSSSSSQASLTDQAGQAGARES</sequence>
<feature type="coiled-coil region" evidence="1">
    <location>
        <begin position="286"/>
        <end position="340"/>
    </location>
</feature>
<organism evidence="4 5">
    <name type="scientific">Almyronema epifaneia S1</name>
    <dbReference type="NCBI Taxonomy" id="2991925"/>
    <lineage>
        <taxon>Bacteria</taxon>
        <taxon>Bacillati</taxon>
        <taxon>Cyanobacteriota</taxon>
        <taxon>Cyanophyceae</taxon>
        <taxon>Nodosilineales</taxon>
        <taxon>Nodosilineaceae</taxon>
        <taxon>Almyronema</taxon>
        <taxon>Almyronema epifaneia</taxon>
    </lineage>
</organism>
<name>A0ABW6ID90_9CYAN</name>
<feature type="domain" description="DUF4159" evidence="3">
    <location>
        <begin position="199"/>
        <end position="432"/>
    </location>
</feature>
<evidence type="ECO:0000313" key="5">
    <source>
        <dbReference type="Proteomes" id="UP001600165"/>
    </source>
</evidence>
<dbReference type="InterPro" id="IPR025297">
    <property type="entry name" value="DUF4159"/>
</dbReference>
<reference evidence="4 5" key="1">
    <citation type="submission" date="2024-10" db="EMBL/GenBank/DDBJ databases">
        <authorList>
            <person name="Ratan Roy A."/>
            <person name="Morales Sandoval P.H."/>
            <person name="De Los Santos Villalobos S."/>
            <person name="Chakraborty S."/>
            <person name="Mukherjee J."/>
        </authorList>
    </citation>
    <scope>NUCLEOTIDE SEQUENCE [LARGE SCALE GENOMIC DNA]</scope>
    <source>
        <strain evidence="4 5">S1</strain>
    </source>
</reference>
<proteinExistence type="predicted"/>
<keyword evidence="5" id="KW-1185">Reference proteome</keyword>
<accession>A0ABW6ID90</accession>
<protein>
    <submittedName>
        <fullName evidence="4">DUF4159 domain-containing protein</fullName>
    </submittedName>
</protein>
<dbReference type="Gene3D" id="3.40.50.12140">
    <property type="entry name" value="Domain of unknown function DUF4159"/>
    <property type="match status" value="1"/>
</dbReference>
<evidence type="ECO:0000256" key="1">
    <source>
        <dbReference type="SAM" id="Coils"/>
    </source>
</evidence>
<evidence type="ECO:0000259" key="3">
    <source>
        <dbReference type="Pfam" id="PF13709"/>
    </source>
</evidence>
<dbReference type="Pfam" id="PF13709">
    <property type="entry name" value="DUF4159"/>
    <property type="match status" value="1"/>
</dbReference>
<evidence type="ECO:0000256" key="2">
    <source>
        <dbReference type="SAM" id="MobiDB-lite"/>
    </source>
</evidence>
<dbReference type="RefSeq" id="WP_377963617.1">
    <property type="nucleotide sequence ID" value="NZ_JBHZOL010000055.1"/>
</dbReference>
<evidence type="ECO:0000313" key="4">
    <source>
        <dbReference type="EMBL" id="MFE4106144.1"/>
    </source>
</evidence>
<comment type="caution">
    <text evidence="4">The sequence shown here is derived from an EMBL/GenBank/DDBJ whole genome shotgun (WGS) entry which is preliminary data.</text>
</comment>
<dbReference type="Proteomes" id="UP001600165">
    <property type="component" value="Unassembled WGS sequence"/>
</dbReference>
<feature type="compositionally biased region" description="Low complexity" evidence="2">
    <location>
        <begin position="446"/>
        <end position="457"/>
    </location>
</feature>